<feature type="repeat" description="WD" evidence="3">
    <location>
        <begin position="211"/>
        <end position="245"/>
    </location>
</feature>
<dbReference type="InterPro" id="IPR040324">
    <property type="entry name" value="WDR44/Dgr2"/>
</dbReference>
<evidence type="ECO:0000256" key="1">
    <source>
        <dbReference type="ARBA" id="ARBA00022574"/>
    </source>
</evidence>
<evidence type="ECO:0000313" key="5">
    <source>
        <dbReference type="Proteomes" id="UP001162131"/>
    </source>
</evidence>
<proteinExistence type="predicted"/>
<evidence type="ECO:0000313" key="4">
    <source>
        <dbReference type="EMBL" id="CAG9323102.1"/>
    </source>
</evidence>
<dbReference type="InterPro" id="IPR015943">
    <property type="entry name" value="WD40/YVTN_repeat-like_dom_sf"/>
</dbReference>
<sequence length="468" mass="53320">METPGASDEEFVDAVETKDQLGFPPLIKRTSSFDSLKEPSSKIDADITPFYSQTGEKFSENKPTLNSNSQYSTDYSSHKEVDQAMLFSWSSKSLIRKNRKDSYEFGGLEIVQEICINQDSALRTWVLKFSPDGKYLAVAGDDPLIKLYEVACHFSSDSLSLFNDVTYNVLEGHTQPVIDLSWSRSSTFLISAGADCMVYLWRIDNKTPALEFKHPQIVSSVCFHPENANYFLTGCFDRIVRIWNIPNYSVECCYQAPDFITAATFSPQGHFLLLGLSHGQCMIYETNFQEMKLAFLTQIQCKNRKGRKKAGRKITGFDFLDDQQFIVSTNDSRIRLYSLEDFNIKQKYKGCKNEKFPIKASFSHNNMHLISGSENGKVCIWNTFSSWVPCLNPIVGRRKTVKNSSYEYFKIGDFKNAVHGIFAPEIVVKRAQQLITNIDNDLIIGHIVLVANEGKLKVLFNQFRNVKY</sequence>
<dbReference type="SMART" id="SM00320">
    <property type="entry name" value="WD40"/>
    <property type="match status" value="6"/>
</dbReference>
<dbReference type="Proteomes" id="UP001162131">
    <property type="component" value="Unassembled WGS sequence"/>
</dbReference>
<dbReference type="EMBL" id="CAJZBQ010000033">
    <property type="protein sequence ID" value="CAG9323102.1"/>
    <property type="molecule type" value="Genomic_DNA"/>
</dbReference>
<dbReference type="InterPro" id="IPR001680">
    <property type="entry name" value="WD40_rpt"/>
</dbReference>
<dbReference type="PANTHER" id="PTHR14221:SF0">
    <property type="entry name" value="WD REPEAT-CONTAINING PROTEIN 44"/>
    <property type="match status" value="1"/>
</dbReference>
<organism evidence="4 5">
    <name type="scientific">Blepharisma stoltei</name>
    <dbReference type="NCBI Taxonomy" id="1481888"/>
    <lineage>
        <taxon>Eukaryota</taxon>
        <taxon>Sar</taxon>
        <taxon>Alveolata</taxon>
        <taxon>Ciliophora</taxon>
        <taxon>Postciliodesmatophora</taxon>
        <taxon>Heterotrichea</taxon>
        <taxon>Heterotrichida</taxon>
        <taxon>Blepharismidae</taxon>
        <taxon>Blepharisma</taxon>
    </lineage>
</organism>
<evidence type="ECO:0008006" key="6">
    <source>
        <dbReference type="Google" id="ProtNLM"/>
    </source>
</evidence>
<dbReference type="Gene3D" id="2.130.10.10">
    <property type="entry name" value="YVTN repeat-like/Quinoprotein amine dehydrogenase"/>
    <property type="match status" value="1"/>
</dbReference>
<dbReference type="PROSITE" id="PS50294">
    <property type="entry name" value="WD_REPEATS_REGION"/>
    <property type="match status" value="2"/>
</dbReference>
<feature type="repeat" description="WD" evidence="3">
    <location>
        <begin position="170"/>
        <end position="211"/>
    </location>
</feature>
<dbReference type="InterPro" id="IPR036322">
    <property type="entry name" value="WD40_repeat_dom_sf"/>
</dbReference>
<reference evidence="4" key="1">
    <citation type="submission" date="2021-09" db="EMBL/GenBank/DDBJ databases">
        <authorList>
            <consortium name="AG Swart"/>
            <person name="Singh M."/>
            <person name="Singh A."/>
            <person name="Seah K."/>
            <person name="Emmerich C."/>
        </authorList>
    </citation>
    <scope>NUCLEOTIDE SEQUENCE</scope>
    <source>
        <strain evidence="4">ATCC30299</strain>
    </source>
</reference>
<dbReference type="Pfam" id="PF00400">
    <property type="entry name" value="WD40"/>
    <property type="match status" value="4"/>
</dbReference>
<name>A0AAU9JDE4_9CILI</name>
<dbReference type="AlphaFoldDB" id="A0AAU9JDE4"/>
<protein>
    <recommendedName>
        <fullName evidence="6">WD repeat-containing protein 44</fullName>
    </recommendedName>
</protein>
<dbReference type="PANTHER" id="PTHR14221">
    <property type="entry name" value="WD REPEAT DOMAIN 44"/>
    <property type="match status" value="1"/>
</dbReference>
<evidence type="ECO:0000256" key="3">
    <source>
        <dbReference type="PROSITE-ProRule" id="PRU00221"/>
    </source>
</evidence>
<keyword evidence="5" id="KW-1185">Reference proteome</keyword>
<dbReference type="PROSITE" id="PS50082">
    <property type="entry name" value="WD_REPEATS_2"/>
    <property type="match status" value="2"/>
</dbReference>
<keyword evidence="2" id="KW-0677">Repeat</keyword>
<evidence type="ECO:0000256" key="2">
    <source>
        <dbReference type="ARBA" id="ARBA00022737"/>
    </source>
</evidence>
<gene>
    <name evidence="4" type="ORF">BSTOLATCC_MIC33004</name>
</gene>
<dbReference type="SUPFAM" id="SSF50978">
    <property type="entry name" value="WD40 repeat-like"/>
    <property type="match status" value="1"/>
</dbReference>
<accession>A0AAU9JDE4</accession>
<keyword evidence="1 3" id="KW-0853">WD repeat</keyword>
<comment type="caution">
    <text evidence="4">The sequence shown here is derived from an EMBL/GenBank/DDBJ whole genome shotgun (WGS) entry which is preliminary data.</text>
</comment>